<dbReference type="GO" id="GO:0009055">
    <property type="term" value="F:electron transfer activity"/>
    <property type="evidence" value="ECO:0007669"/>
    <property type="project" value="InterPro"/>
</dbReference>
<gene>
    <name evidence="7" type="ORF">SAMN05444141_103444</name>
</gene>
<dbReference type="InterPro" id="IPR010538">
    <property type="entry name" value="DHOR"/>
</dbReference>
<dbReference type="PANTHER" id="PTHR30600">
    <property type="entry name" value="CYTOCHROME C PEROXIDASE-RELATED"/>
    <property type="match status" value="1"/>
</dbReference>
<keyword evidence="5" id="KW-0732">Signal</keyword>
<keyword evidence="8" id="KW-1185">Reference proteome</keyword>
<evidence type="ECO:0000313" key="8">
    <source>
        <dbReference type="Proteomes" id="UP000183371"/>
    </source>
</evidence>
<evidence type="ECO:0000256" key="2">
    <source>
        <dbReference type="ARBA" id="ARBA00022723"/>
    </source>
</evidence>
<dbReference type="EMBL" id="FPBD01000003">
    <property type="protein sequence ID" value="SFT79502.1"/>
    <property type="molecule type" value="Genomic_DNA"/>
</dbReference>
<evidence type="ECO:0000259" key="6">
    <source>
        <dbReference type="PROSITE" id="PS51007"/>
    </source>
</evidence>
<evidence type="ECO:0000256" key="5">
    <source>
        <dbReference type="SAM" id="SignalP"/>
    </source>
</evidence>
<dbReference type="InterPro" id="IPR036909">
    <property type="entry name" value="Cyt_c-like_dom_sf"/>
</dbReference>
<evidence type="ECO:0000256" key="4">
    <source>
        <dbReference type="PROSITE-ProRule" id="PRU00433"/>
    </source>
</evidence>
<reference evidence="8" key="1">
    <citation type="submission" date="2016-10" db="EMBL/GenBank/DDBJ databases">
        <authorList>
            <person name="Varghese N."/>
            <person name="Submissions S."/>
        </authorList>
    </citation>
    <scope>NUCLEOTIDE SEQUENCE [LARGE SCALE GENOMIC DNA]</scope>
    <source>
        <strain evidence="8">DSM 17465</strain>
    </source>
</reference>
<accession>A0A1I7AX48</accession>
<dbReference type="PANTHER" id="PTHR30600:SF4">
    <property type="entry name" value="CYTOCHROME C DOMAIN-CONTAINING PROTEIN"/>
    <property type="match status" value="1"/>
</dbReference>
<dbReference type="PROSITE" id="PS51007">
    <property type="entry name" value="CYTC"/>
    <property type="match status" value="1"/>
</dbReference>
<feature type="signal peptide" evidence="5">
    <location>
        <begin position="1"/>
        <end position="33"/>
    </location>
</feature>
<keyword evidence="2 4" id="KW-0479">Metal-binding</keyword>
<evidence type="ECO:0000256" key="3">
    <source>
        <dbReference type="ARBA" id="ARBA00023004"/>
    </source>
</evidence>
<dbReference type="Gene3D" id="1.10.760.10">
    <property type="entry name" value="Cytochrome c-like domain"/>
    <property type="match status" value="1"/>
</dbReference>
<dbReference type="GO" id="GO:0020037">
    <property type="term" value="F:heme binding"/>
    <property type="evidence" value="ECO:0007669"/>
    <property type="project" value="InterPro"/>
</dbReference>
<evidence type="ECO:0000256" key="1">
    <source>
        <dbReference type="ARBA" id="ARBA00022617"/>
    </source>
</evidence>
<dbReference type="SUPFAM" id="SSF46626">
    <property type="entry name" value="Cytochrome c"/>
    <property type="match status" value="1"/>
</dbReference>
<dbReference type="AlphaFoldDB" id="A0A1I7AX48"/>
<dbReference type="Proteomes" id="UP000183371">
    <property type="component" value="Unassembled WGS sequence"/>
</dbReference>
<dbReference type="GO" id="GO:0004130">
    <property type="term" value="F:cytochrome-c peroxidase activity"/>
    <property type="evidence" value="ECO:0007669"/>
    <property type="project" value="TreeGrafter"/>
</dbReference>
<dbReference type="PIRSF" id="PIRSF028099">
    <property type="entry name" value="DUF1111"/>
    <property type="match status" value="1"/>
</dbReference>
<protein>
    <submittedName>
        <fullName evidence="7">CxxC motif-containing protein, DUF1111 family</fullName>
    </submittedName>
</protein>
<dbReference type="RefSeq" id="WP_083416836.1">
    <property type="nucleotide sequence ID" value="NZ_FPBD01000003.1"/>
</dbReference>
<proteinExistence type="predicted"/>
<feature type="chain" id="PRO_5010329623" evidence="5">
    <location>
        <begin position="34"/>
        <end position="515"/>
    </location>
</feature>
<dbReference type="InterPro" id="IPR051395">
    <property type="entry name" value="Cytochrome_c_Peroxidase/MauG"/>
</dbReference>
<dbReference type="Pfam" id="PF06537">
    <property type="entry name" value="DHOR"/>
    <property type="match status" value="1"/>
</dbReference>
<dbReference type="InterPro" id="IPR009056">
    <property type="entry name" value="Cyt_c-like_dom"/>
</dbReference>
<evidence type="ECO:0000313" key="7">
    <source>
        <dbReference type="EMBL" id="SFT79502.1"/>
    </source>
</evidence>
<sequence>MPGMVPATLRRRAGVIATTAAAFTSILIPSASAVDLDQRTDLSAEDKAKVSRVLKAPTDFTKAENFELMQAGKSTTQKPLNRAVFTFPSANLPFEKHQDFRLGESLFQKLWVSTPSSTRASDGLGPLFNARACESCHPKAGRGRPPIDDERPVSIFMRLSVAPSTPEERALIESGEVPLLPEPTYGDQLQNFGVPGVPGEGEMKITYEEIKVDLSEGEVAYLRKPTYTIENLAYGPMSEHALISARVAPPMIGLGLLEAIAETDITSQADPDDADNDGISGRVSWVTPADPDSKMIGRFGWKALNATVLSQSAGAFAGDIGISTPYDLRNYGDCTEAQTACFEQAHGEQEHLGVSEAPDPVLDLVTFYSQNLAVPARRDVSDAQVLAGKKVFYEAGCASCHTPKYVTSRTAENPEHQFQLIWPYTDLLLHDMGEGLSDGRPTGSASGNEWKTPPLWGIGLTETVNNHRFFLHDGRARGLLEAVLWHGGEAEAAKTRVVEMPAKDRANLIRFLESL</sequence>
<keyword evidence="1 4" id="KW-0349">Heme</keyword>
<keyword evidence="3 4" id="KW-0408">Iron</keyword>
<organism evidence="7 8">
    <name type="scientific">Pseudovibrio denitrificans</name>
    <dbReference type="NCBI Taxonomy" id="258256"/>
    <lineage>
        <taxon>Bacteria</taxon>
        <taxon>Pseudomonadati</taxon>
        <taxon>Pseudomonadota</taxon>
        <taxon>Alphaproteobacteria</taxon>
        <taxon>Hyphomicrobiales</taxon>
        <taxon>Stappiaceae</taxon>
        <taxon>Pseudovibrio</taxon>
    </lineage>
</organism>
<feature type="domain" description="Cytochrome c" evidence="6">
    <location>
        <begin position="383"/>
        <end position="515"/>
    </location>
</feature>
<name>A0A1I7AX48_9HYPH</name>
<dbReference type="GO" id="GO:0046872">
    <property type="term" value="F:metal ion binding"/>
    <property type="evidence" value="ECO:0007669"/>
    <property type="project" value="UniProtKB-KW"/>
</dbReference>